<protein>
    <submittedName>
        <fullName evidence="2">Uncharacterized protein</fullName>
    </submittedName>
</protein>
<reference evidence="2" key="1">
    <citation type="submission" date="2021-01" db="UniProtKB">
        <authorList>
            <consortium name="EnsemblPlants"/>
        </authorList>
    </citation>
    <scope>IDENTIFICATION</scope>
</reference>
<name>A0A7N0T2M4_KALFE</name>
<evidence type="ECO:0000313" key="2">
    <source>
        <dbReference type="EnsemblPlants" id="Kaladp0018s0291.1.v1.1.CDS.1"/>
    </source>
</evidence>
<dbReference type="AlphaFoldDB" id="A0A7N0T2M4"/>
<dbReference type="Proteomes" id="UP000594263">
    <property type="component" value="Unplaced"/>
</dbReference>
<organism evidence="2 3">
    <name type="scientific">Kalanchoe fedtschenkoi</name>
    <name type="common">Lavender scallops</name>
    <name type="synonym">South American air plant</name>
    <dbReference type="NCBI Taxonomy" id="63787"/>
    <lineage>
        <taxon>Eukaryota</taxon>
        <taxon>Viridiplantae</taxon>
        <taxon>Streptophyta</taxon>
        <taxon>Embryophyta</taxon>
        <taxon>Tracheophyta</taxon>
        <taxon>Spermatophyta</taxon>
        <taxon>Magnoliopsida</taxon>
        <taxon>eudicotyledons</taxon>
        <taxon>Gunneridae</taxon>
        <taxon>Pentapetalae</taxon>
        <taxon>Saxifragales</taxon>
        <taxon>Crassulaceae</taxon>
        <taxon>Kalanchoe</taxon>
    </lineage>
</organism>
<sequence length="59" mass="6786">MRDGKEPVLFLNESFSSRCQIKINNDISIFIVFTIGSLFYSNLLKPLESSLPKQYELNS</sequence>
<accession>A0A7N0T2M4</accession>
<keyword evidence="1" id="KW-0472">Membrane</keyword>
<dbReference type="Gramene" id="Kaladp0018s0291.1.v1.1">
    <property type="protein sequence ID" value="Kaladp0018s0291.1.v1.1.CDS.1"/>
    <property type="gene ID" value="Kaladp0018s0291.v1.1"/>
</dbReference>
<keyword evidence="1" id="KW-1133">Transmembrane helix</keyword>
<proteinExistence type="predicted"/>
<dbReference type="EnsemblPlants" id="Kaladp0018s0291.1.v1.1">
    <property type="protein sequence ID" value="Kaladp0018s0291.1.v1.1.CDS.1"/>
    <property type="gene ID" value="Kaladp0018s0291.v1.1"/>
</dbReference>
<evidence type="ECO:0000313" key="3">
    <source>
        <dbReference type="Proteomes" id="UP000594263"/>
    </source>
</evidence>
<keyword evidence="3" id="KW-1185">Reference proteome</keyword>
<feature type="transmembrane region" description="Helical" evidence="1">
    <location>
        <begin position="27"/>
        <end position="44"/>
    </location>
</feature>
<evidence type="ECO:0000256" key="1">
    <source>
        <dbReference type="SAM" id="Phobius"/>
    </source>
</evidence>
<keyword evidence="1" id="KW-0812">Transmembrane</keyword>